<reference evidence="3" key="1">
    <citation type="submission" date="2021-03" db="EMBL/GenBank/DDBJ databases">
        <authorList>
            <person name="Tagirdzhanova G."/>
        </authorList>
    </citation>
    <scope>NUCLEOTIDE SEQUENCE</scope>
</reference>
<gene>
    <name evidence="3" type="ORF">IMSHALPRED_004307</name>
</gene>
<feature type="compositionally biased region" description="Low complexity" evidence="1">
    <location>
        <begin position="57"/>
        <end position="81"/>
    </location>
</feature>
<feature type="transmembrane region" description="Helical" evidence="2">
    <location>
        <begin position="6"/>
        <end position="28"/>
    </location>
</feature>
<protein>
    <submittedName>
        <fullName evidence="3">Uncharacterized protein</fullName>
    </submittedName>
</protein>
<keyword evidence="2" id="KW-0472">Membrane</keyword>
<accession>A0A8H3IK48</accession>
<evidence type="ECO:0000256" key="2">
    <source>
        <dbReference type="SAM" id="Phobius"/>
    </source>
</evidence>
<dbReference type="Proteomes" id="UP000664534">
    <property type="component" value="Unassembled WGS sequence"/>
</dbReference>
<proteinExistence type="predicted"/>
<feature type="compositionally biased region" description="Basic and acidic residues" evidence="1">
    <location>
        <begin position="84"/>
        <end position="95"/>
    </location>
</feature>
<feature type="region of interest" description="Disordered" evidence="1">
    <location>
        <begin position="190"/>
        <end position="230"/>
    </location>
</feature>
<organism evidence="3 4">
    <name type="scientific">Imshaugia aleurites</name>
    <dbReference type="NCBI Taxonomy" id="172621"/>
    <lineage>
        <taxon>Eukaryota</taxon>
        <taxon>Fungi</taxon>
        <taxon>Dikarya</taxon>
        <taxon>Ascomycota</taxon>
        <taxon>Pezizomycotina</taxon>
        <taxon>Lecanoromycetes</taxon>
        <taxon>OSLEUM clade</taxon>
        <taxon>Lecanoromycetidae</taxon>
        <taxon>Lecanorales</taxon>
        <taxon>Lecanorineae</taxon>
        <taxon>Parmeliaceae</taxon>
        <taxon>Imshaugia</taxon>
    </lineage>
</organism>
<sequence length="230" mass="25337">MPGTASLWIVIGLTVLFTIIIPVIVLYARWRLRVPRRGGKRSISIQLEKNEDKESSKAISGSSSTSKTNSNSSSSKTSGSNRRNALDRLLGRNHADPAQSPGKPSPVIVKENPATHSTAGGIHITNNIHINKHRPTHQPPAAARPQHPDEPPPMSPRIALESLPLNHPARLPENQPWMHQDQNGRWVPREEGYLYPGLPPPPRPRTVRDNGEQVEDAGRGRLYVPGGWRG</sequence>
<evidence type="ECO:0000313" key="3">
    <source>
        <dbReference type="EMBL" id="CAF9918440.1"/>
    </source>
</evidence>
<feature type="compositionally biased region" description="Basic and acidic residues" evidence="1">
    <location>
        <begin position="206"/>
        <end position="219"/>
    </location>
</feature>
<dbReference type="EMBL" id="CAJPDT010000020">
    <property type="protein sequence ID" value="CAF9918440.1"/>
    <property type="molecule type" value="Genomic_DNA"/>
</dbReference>
<keyword evidence="2" id="KW-0812">Transmembrane</keyword>
<keyword evidence="2" id="KW-1133">Transmembrane helix</keyword>
<comment type="caution">
    <text evidence="3">The sequence shown here is derived from an EMBL/GenBank/DDBJ whole genome shotgun (WGS) entry which is preliminary data.</text>
</comment>
<keyword evidence="4" id="KW-1185">Reference proteome</keyword>
<dbReference type="AlphaFoldDB" id="A0A8H3IK48"/>
<feature type="region of interest" description="Disordered" evidence="1">
    <location>
        <begin position="48"/>
        <end position="159"/>
    </location>
</feature>
<dbReference type="OrthoDB" id="10584394at2759"/>
<name>A0A8H3IK48_9LECA</name>
<evidence type="ECO:0000313" key="4">
    <source>
        <dbReference type="Proteomes" id="UP000664534"/>
    </source>
</evidence>
<evidence type="ECO:0000256" key="1">
    <source>
        <dbReference type="SAM" id="MobiDB-lite"/>
    </source>
</evidence>